<evidence type="ECO:0008006" key="4">
    <source>
        <dbReference type="Google" id="ProtNLM"/>
    </source>
</evidence>
<keyword evidence="1" id="KW-0732">Signal</keyword>
<sequence>MNPIFVKWRASALTMSLVLSAFLTACGGGGGSAASVPLSPTGITTTGKAPGVTYSALGEGWTATLSFPFDVDGGIKVNGVVYTLQYSPASNTCSFGTGSDVSVCSPLASGKVFLLCDTATGTGFQIALLTSDMTAAALSELAGTTMTGISCGVQGADRVTGSTLSFNADASVAVQVNGNITSSYGAGFPALLASPAGGPDTGPSSLHRWAIYKLADATGTTYLLFDLHQVLDSRDPDRPAYVYKLRKAT</sequence>
<dbReference type="EMBL" id="AP024238">
    <property type="protein sequence ID" value="BCO27249.1"/>
    <property type="molecule type" value="Genomic_DNA"/>
</dbReference>
<name>A0ABM7MM16_9BURK</name>
<feature type="signal peptide" evidence="1">
    <location>
        <begin position="1"/>
        <end position="25"/>
    </location>
</feature>
<evidence type="ECO:0000313" key="3">
    <source>
        <dbReference type="Proteomes" id="UP000824366"/>
    </source>
</evidence>
<protein>
    <recommendedName>
        <fullName evidence="4">Lipoprotein</fullName>
    </recommendedName>
</protein>
<gene>
    <name evidence="2" type="ORF">MIZ03_2137</name>
</gene>
<accession>A0ABM7MM16</accession>
<dbReference type="PROSITE" id="PS51257">
    <property type="entry name" value="PROKAR_LIPOPROTEIN"/>
    <property type="match status" value="1"/>
</dbReference>
<keyword evidence="3" id="KW-1185">Reference proteome</keyword>
<reference evidence="2 3" key="1">
    <citation type="journal article" date="2021" name="Microbiol. Spectr.">
        <title>A Single Bacterium Capable of Oxidation and Reduction of Iron at Circumneutral pH.</title>
        <authorList>
            <person name="Kato S."/>
            <person name="Ohkuma M."/>
        </authorList>
    </citation>
    <scope>NUCLEOTIDE SEQUENCE [LARGE SCALE GENOMIC DNA]</scope>
    <source>
        <strain evidence="2 3">MIZ03</strain>
    </source>
</reference>
<dbReference type="Proteomes" id="UP000824366">
    <property type="component" value="Chromosome"/>
</dbReference>
<evidence type="ECO:0000313" key="2">
    <source>
        <dbReference type="EMBL" id="BCO27249.1"/>
    </source>
</evidence>
<organism evidence="2 3">
    <name type="scientific">Rhodoferax lithotrophicus</name>
    <dbReference type="NCBI Taxonomy" id="2798804"/>
    <lineage>
        <taxon>Bacteria</taxon>
        <taxon>Pseudomonadati</taxon>
        <taxon>Pseudomonadota</taxon>
        <taxon>Betaproteobacteria</taxon>
        <taxon>Burkholderiales</taxon>
        <taxon>Comamonadaceae</taxon>
        <taxon>Rhodoferax</taxon>
    </lineage>
</organism>
<evidence type="ECO:0000256" key="1">
    <source>
        <dbReference type="SAM" id="SignalP"/>
    </source>
</evidence>
<proteinExistence type="predicted"/>
<feature type="chain" id="PRO_5047356863" description="Lipoprotein" evidence="1">
    <location>
        <begin position="26"/>
        <end position="249"/>
    </location>
</feature>